<name>A0ABR1K119_9AGAR</name>
<proteinExistence type="inferred from homology"/>
<dbReference type="Proteomes" id="UP001498398">
    <property type="component" value="Unassembled WGS sequence"/>
</dbReference>
<dbReference type="GO" id="GO:0016491">
    <property type="term" value="F:oxidoreductase activity"/>
    <property type="evidence" value="ECO:0007669"/>
    <property type="project" value="UniProtKB-KW"/>
</dbReference>
<dbReference type="PANTHER" id="PTHR23406:SF34">
    <property type="entry name" value="NAD-DEPENDENT MALIC ENZYME, MITOCHONDRIAL"/>
    <property type="match status" value="1"/>
</dbReference>
<organism evidence="8 9">
    <name type="scientific">Marasmiellus scandens</name>
    <dbReference type="NCBI Taxonomy" id="2682957"/>
    <lineage>
        <taxon>Eukaryota</taxon>
        <taxon>Fungi</taxon>
        <taxon>Dikarya</taxon>
        <taxon>Basidiomycota</taxon>
        <taxon>Agaricomycotina</taxon>
        <taxon>Agaricomycetes</taxon>
        <taxon>Agaricomycetidae</taxon>
        <taxon>Agaricales</taxon>
        <taxon>Marasmiineae</taxon>
        <taxon>Omphalotaceae</taxon>
        <taxon>Marasmiellus</taxon>
    </lineage>
</organism>
<accession>A0ABR1K119</accession>
<evidence type="ECO:0000259" key="6">
    <source>
        <dbReference type="SMART" id="SM00919"/>
    </source>
</evidence>
<comment type="caution">
    <text evidence="8">The sequence shown here is derived from an EMBL/GenBank/DDBJ whole genome shotgun (WGS) entry which is preliminary data.</text>
</comment>
<evidence type="ECO:0000313" key="8">
    <source>
        <dbReference type="EMBL" id="KAK7470227.1"/>
    </source>
</evidence>
<dbReference type="InterPro" id="IPR012301">
    <property type="entry name" value="Malic_N_dom"/>
</dbReference>
<keyword evidence="3 5" id="KW-0479">Metal-binding</keyword>
<dbReference type="InterPro" id="IPR037062">
    <property type="entry name" value="Malic_N_dom_sf"/>
</dbReference>
<comment type="similarity">
    <text evidence="2 5">Belongs to the malic enzymes family.</text>
</comment>
<gene>
    <name evidence="8" type="primary">MAE1</name>
    <name evidence="8" type="ORF">VKT23_001661</name>
</gene>
<dbReference type="InterPro" id="IPR001891">
    <property type="entry name" value="Malic_OxRdtase"/>
</dbReference>
<dbReference type="Pfam" id="PF03949">
    <property type="entry name" value="Malic_M"/>
    <property type="match status" value="1"/>
</dbReference>
<evidence type="ECO:0000256" key="5">
    <source>
        <dbReference type="RuleBase" id="RU003426"/>
    </source>
</evidence>
<dbReference type="InterPro" id="IPR046346">
    <property type="entry name" value="Aminoacid_DH-like_N_sf"/>
</dbReference>
<dbReference type="SMART" id="SM00919">
    <property type="entry name" value="Malic_M"/>
    <property type="match status" value="1"/>
</dbReference>
<evidence type="ECO:0000256" key="4">
    <source>
        <dbReference type="ARBA" id="ARBA00023027"/>
    </source>
</evidence>
<evidence type="ECO:0000256" key="3">
    <source>
        <dbReference type="ARBA" id="ARBA00022723"/>
    </source>
</evidence>
<feature type="domain" description="Malic enzyme NAD-binding" evidence="6">
    <location>
        <begin position="270"/>
        <end position="539"/>
    </location>
</feature>
<dbReference type="Gene3D" id="3.40.50.10380">
    <property type="entry name" value="Malic enzyme, N-terminal domain"/>
    <property type="match status" value="1"/>
</dbReference>
<dbReference type="PROSITE" id="PS00331">
    <property type="entry name" value="MALIC_ENZYMES"/>
    <property type="match status" value="1"/>
</dbReference>
<dbReference type="EMBL" id="JBANRG010000002">
    <property type="protein sequence ID" value="KAK7470227.1"/>
    <property type="molecule type" value="Genomic_DNA"/>
</dbReference>
<dbReference type="PIRSF" id="PIRSF000106">
    <property type="entry name" value="ME"/>
    <property type="match status" value="1"/>
</dbReference>
<sequence length="577" mass="64198">MSKSRLPSLRVALRGDTILTRPRFNKGTAFTVPERKAFGLTGRLPYRVNSLDEQIDRAWNQLEARETPIRKNTFLQSLKDQNWVLYYALLKKNLRELVPVIYTPTEAEAIANYSHLFRRSEGLYLTFPQQDSMEEDFLEQTKGRDIQLFVCSDAEAILGIGDQGVGGIGISAAKSVIYTLIGGMDPSKSLAVTLDVGTDNEDLLNDSLYVGWPQRRVRGKEYDEFIDKFVQLVRKYHPHSLLHFEDFGVSNAQRLLSRYREAHSVFNDDIQGTGAVTLACIMSAIGVTKSKLSEQRFVIYGAGSAGLGITKQLRDAMVTTDGISEQEANTKFWLLDKFGLIREALDGKGKVRDGLKEFLRKDEEWVDVLETKNKDGDYIGLLDVVKKVKPTVLIGCSTHAGAFTKEVVEAMAAGCDRPIILPLSNPSRLVEVDPKDANDWTHGKALLATGSPFPPAKMPSGKDYIIAECNNALIYPGLGFGSMLAQSRQMSDRMIIAGAQRLASLSPALKDPDDALLPDFGEAPEVNFEVAVAVAEQAIEDGIAGVEWEKEQVRERAKEMMWEPVYRDYVFDVDGEK</sequence>
<dbReference type="CDD" id="cd05312">
    <property type="entry name" value="NAD_bind_1_malic_enz"/>
    <property type="match status" value="1"/>
</dbReference>
<dbReference type="Gene3D" id="3.40.50.720">
    <property type="entry name" value="NAD(P)-binding Rossmann-like Domain"/>
    <property type="match status" value="1"/>
</dbReference>
<keyword evidence="9" id="KW-1185">Reference proteome</keyword>
<feature type="domain" description="Malic enzyme N-terminal" evidence="7">
    <location>
        <begin position="79"/>
        <end position="260"/>
    </location>
</feature>
<dbReference type="PANTHER" id="PTHR23406">
    <property type="entry name" value="MALIC ENZYME-RELATED"/>
    <property type="match status" value="1"/>
</dbReference>
<dbReference type="PRINTS" id="PR00072">
    <property type="entry name" value="MALOXRDTASE"/>
</dbReference>
<protein>
    <recommendedName>
        <fullName evidence="5">Malic enzyme</fullName>
    </recommendedName>
</protein>
<dbReference type="SUPFAM" id="SSF51735">
    <property type="entry name" value="NAD(P)-binding Rossmann-fold domains"/>
    <property type="match status" value="1"/>
</dbReference>
<dbReference type="Pfam" id="PF00390">
    <property type="entry name" value="malic"/>
    <property type="match status" value="1"/>
</dbReference>
<evidence type="ECO:0000256" key="1">
    <source>
        <dbReference type="ARBA" id="ARBA00001936"/>
    </source>
</evidence>
<keyword evidence="5 8" id="KW-0560">Oxidoreductase</keyword>
<reference evidence="8 9" key="1">
    <citation type="submission" date="2024-01" db="EMBL/GenBank/DDBJ databases">
        <title>A draft genome for the cacao thread blight pathogen Marasmiellus scandens.</title>
        <authorList>
            <person name="Baruah I.K."/>
            <person name="Leung J."/>
            <person name="Bukari Y."/>
            <person name="Amoako-Attah I."/>
            <person name="Meinhardt L.W."/>
            <person name="Bailey B.A."/>
            <person name="Cohen S.P."/>
        </authorList>
    </citation>
    <scope>NUCLEOTIDE SEQUENCE [LARGE SCALE GENOMIC DNA]</scope>
    <source>
        <strain evidence="8 9">GH-19</strain>
    </source>
</reference>
<dbReference type="InterPro" id="IPR036291">
    <property type="entry name" value="NAD(P)-bd_dom_sf"/>
</dbReference>
<dbReference type="InterPro" id="IPR012302">
    <property type="entry name" value="Malic_NAD-bd"/>
</dbReference>
<dbReference type="NCBIfam" id="NF010052">
    <property type="entry name" value="PRK13529.1"/>
    <property type="match status" value="1"/>
</dbReference>
<keyword evidence="4" id="KW-0520">NAD</keyword>
<dbReference type="SMART" id="SM01274">
    <property type="entry name" value="malic"/>
    <property type="match status" value="1"/>
</dbReference>
<dbReference type="SUPFAM" id="SSF53223">
    <property type="entry name" value="Aminoacid dehydrogenase-like, N-terminal domain"/>
    <property type="match status" value="1"/>
</dbReference>
<evidence type="ECO:0000313" key="9">
    <source>
        <dbReference type="Proteomes" id="UP001498398"/>
    </source>
</evidence>
<evidence type="ECO:0000256" key="2">
    <source>
        <dbReference type="ARBA" id="ARBA00008785"/>
    </source>
</evidence>
<comment type="cofactor">
    <cofactor evidence="1">
        <name>Mn(2+)</name>
        <dbReference type="ChEBI" id="CHEBI:29035"/>
    </cofactor>
</comment>
<dbReference type="InterPro" id="IPR015884">
    <property type="entry name" value="Malic_enzyme_CS"/>
</dbReference>
<evidence type="ECO:0000259" key="7">
    <source>
        <dbReference type="SMART" id="SM01274"/>
    </source>
</evidence>